<proteinExistence type="predicted"/>
<keyword evidence="2" id="KW-1185">Reference proteome</keyword>
<evidence type="ECO:0000313" key="2">
    <source>
        <dbReference type="Proteomes" id="UP000192756"/>
    </source>
</evidence>
<name>A0A1W2CUQ0_9SPHI</name>
<protein>
    <submittedName>
        <fullName evidence="1">Uncharacterized protein</fullName>
    </submittedName>
</protein>
<dbReference type="AlphaFoldDB" id="A0A1W2CUQ0"/>
<evidence type="ECO:0000313" key="1">
    <source>
        <dbReference type="EMBL" id="SMC88686.1"/>
    </source>
</evidence>
<dbReference type="RefSeq" id="WP_084240016.1">
    <property type="nucleotide sequence ID" value="NZ_FWXT01000002.1"/>
</dbReference>
<dbReference type="Proteomes" id="UP000192756">
    <property type="component" value="Unassembled WGS sequence"/>
</dbReference>
<reference evidence="2" key="1">
    <citation type="submission" date="2017-04" db="EMBL/GenBank/DDBJ databases">
        <authorList>
            <person name="Varghese N."/>
            <person name="Submissions S."/>
        </authorList>
    </citation>
    <scope>NUCLEOTIDE SEQUENCE [LARGE SCALE GENOMIC DNA]</scope>
    <source>
        <strain evidence="2">DSM 12126</strain>
    </source>
</reference>
<accession>A0A1W2CUQ0</accession>
<sequence length="134" mass="15113">MKQKSKPEMPELPKSSSDNLTSVAEVIAQLGQDCKVFREIVASIEVGLYSELTGYLFCEMVSAMKQNAQIHVLLYPEIAAEYLMEGKLLLFGILTRPYGVQLTPLQADKMVFVEMGMMELYTFYGDLLMEINSK</sequence>
<dbReference type="EMBL" id="FWXT01000002">
    <property type="protein sequence ID" value="SMC88686.1"/>
    <property type="molecule type" value="Genomic_DNA"/>
</dbReference>
<dbReference type="STRING" id="151894.SAMN04488524_3221"/>
<gene>
    <name evidence="1" type="ORF">SAMN04488524_3221</name>
</gene>
<organism evidence="1 2">
    <name type="scientific">Pedobacter africanus</name>
    <dbReference type="NCBI Taxonomy" id="151894"/>
    <lineage>
        <taxon>Bacteria</taxon>
        <taxon>Pseudomonadati</taxon>
        <taxon>Bacteroidota</taxon>
        <taxon>Sphingobacteriia</taxon>
        <taxon>Sphingobacteriales</taxon>
        <taxon>Sphingobacteriaceae</taxon>
        <taxon>Pedobacter</taxon>
    </lineage>
</organism>